<dbReference type="RefSeq" id="WP_229801952.1">
    <property type="nucleotide sequence ID" value="NZ_BMZF01000001.1"/>
</dbReference>
<keyword evidence="2" id="KW-1185">Reference proteome</keyword>
<dbReference type="Proteomes" id="UP000634455">
    <property type="component" value="Unassembled WGS sequence"/>
</dbReference>
<sequence length="58" mass="6365">MVPQFSAFIGLATNFGKANLLSHLDVLNETQLNDAHNTIYRDVLNGSDGFWGNATNIQ</sequence>
<proteinExistence type="predicted"/>
<name>A0ABQ3CS68_9RHOB</name>
<gene>
    <name evidence="1" type="ORF">GCM10008927_02430</name>
</gene>
<comment type="caution">
    <text evidence="1">The sequence shown here is derived from an EMBL/GenBank/DDBJ whole genome shotgun (WGS) entry which is preliminary data.</text>
</comment>
<accession>A0ABQ3CS68</accession>
<dbReference type="EMBL" id="BMZF01000001">
    <property type="protein sequence ID" value="GHA41570.1"/>
    <property type="molecule type" value="Genomic_DNA"/>
</dbReference>
<evidence type="ECO:0000313" key="1">
    <source>
        <dbReference type="EMBL" id="GHA41570.1"/>
    </source>
</evidence>
<organism evidence="1 2">
    <name type="scientific">Paramylibacter ulvae</name>
    <dbReference type="NCBI Taxonomy" id="1651968"/>
    <lineage>
        <taxon>Bacteria</taxon>
        <taxon>Pseudomonadati</taxon>
        <taxon>Pseudomonadota</taxon>
        <taxon>Alphaproteobacteria</taxon>
        <taxon>Rhodobacterales</taxon>
        <taxon>Paracoccaceae</taxon>
        <taxon>Paramylibacter</taxon>
    </lineage>
</organism>
<evidence type="ECO:0000313" key="2">
    <source>
        <dbReference type="Proteomes" id="UP000634455"/>
    </source>
</evidence>
<reference evidence="2" key="1">
    <citation type="journal article" date="2019" name="Int. J. Syst. Evol. Microbiol.">
        <title>The Global Catalogue of Microorganisms (GCM) 10K type strain sequencing project: providing services to taxonomists for standard genome sequencing and annotation.</title>
        <authorList>
            <consortium name="The Broad Institute Genomics Platform"/>
            <consortium name="The Broad Institute Genome Sequencing Center for Infectious Disease"/>
            <person name="Wu L."/>
            <person name="Ma J."/>
        </authorList>
    </citation>
    <scope>NUCLEOTIDE SEQUENCE [LARGE SCALE GENOMIC DNA]</scope>
    <source>
        <strain evidence="2">KCTC 32465</strain>
    </source>
</reference>
<protein>
    <submittedName>
        <fullName evidence="1">Uncharacterized protein</fullName>
    </submittedName>
</protein>